<name>A0A841RQA3_9BACI</name>
<comment type="caution">
    <text evidence="2">The sequence shown here is derived from an EMBL/GenBank/DDBJ whole genome shotgun (WGS) entry which is preliminary data.</text>
</comment>
<gene>
    <name evidence="2" type="ORF">GGQ92_002853</name>
</gene>
<evidence type="ECO:0000313" key="2">
    <source>
        <dbReference type="EMBL" id="MBB6514032.1"/>
    </source>
</evidence>
<dbReference type="EMBL" id="JACHON010000021">
    <property type="protein sequence ID" value="MBB6514032.1"/>
    <property type="molecule type" value="Genomic_DNA"/>
</dbReference>
<dbReference type="AlphaFoldDB" id="A0A841RQA3"/>
<organism evidence="2 3">
    <name type="scientific">Gracilibacillus halotolerans</name>
    <dbReference type="NCBI Taxonomy" id="74386"/>
    <lineage>
        <taxon>Bacteria</taxon>
        <taxon>Bacillati</taxon>
        <taxon>Bacillota</taxon>
        <taxon>Bacilli</taxon>
        <taxon>Bacillales</taxon>
        <taxon>Bacillaceae</taxon>
        <taxon>Gracilibacillus</taxon>
    </lineage>
</organism>
<dbReference type="Proteomes" id="UP000572212">
    <property type="component" value="Unassembled WGS sequence"/>
</dbReference>
<dbReference type="InterPro" id="IPR012454">
    <property type="entry name" value="DUF1659"/>
</dbReference>
<feature type="domain" description="DUF1659" evidence="1">
    <location>
        <begin position="3"/>
        <end position="73"/>
    </location>
</feature>
<keyword evidence="3" id="KW-1185">Reference proteome</keyword>
<dbReference type="RefSeq" id="WP_184250303.1">
    <property type="nucleotide sequence ID" value="NZ_BAAACU010000048.1"/>
</dbReference>
<protein>
    <recommendedName>
        <fullName evidence="1">DUF1659 domain-containing protein</fullName>
    </recommendedName>
</protein>
<dbReference type="Pfam" id="PF07872">
    <property type="entry name" value="DUF1659"/>
    <property type="match status" value="1"/>
</dbReference>
<sequence length="74" mass="8112">MASTELINSRLQLIFENGTDPVSGNPIYKTKSFNNIKLDATADQLMAVTKALVPLQQLPLNAVRRNATEQIVEG</sequence>
<accession>A0A841RQA3</accession>
<reference evidence="2 3" key="1">
    <citation type="submission" date="2020-08" db="EMBL/GenBank/DDBJ databases">
        <title>Genomic Encyclopedia of Type Strains, Phase IV (KMG-IV): sequencing the most valuable type-strain genomes for metagenomic binning, comparative biology and taxonomic classification.</title>
        <authorList>
            <person name="Goeker M."/>
        </authorList>
    </citation>
    <scope>NUCLEOTIDE SEQUENCE [LARGE SCALE GENOMIC DNA]</scope>
    <source>
        <strain evidence="2 3">DSM 11805</strain>
    </source>
</reference>
<evidence type="ECO:0000313" key="3">
    <source>
        <dbReference type="Proteomes" id="UP000572212"/>
    </source>
</evidence>
<evidence type="ECO:0000259" key="1">
    <source>
        <dbReference type="Pfam" id="PF07872"/>
    </source>
</evidence>
<proteinExistence type="predicted"/>